<dbReference type="Proteomes" id="UP000030624">
    <property type="component" value="Chromosome"/>
</dbReference>
<comment type="similarity">
    <text evidence="1">Belongs to the class-I fumarase family.</text>
</comment>
<dbReference type="InterPro" id="IPR051208">
    <property type="entry name" value="Class-I_Fumarase/Tartrate_DH"/>
</dbReference>
<proteinExistence type="inferred from homology"/>
<evidence type="ECO:0000256" key="1">
    <source>
        <dbReference type="ARBA" id="ARBA00008876"/>
    </source>
</evidence>
<gene>
    <name evidence="8" type="ORF">GACE_1870</name>
</gene>
<evidence type="ECO:0000259" key="7">
    <source>
        <dbReference type="Pfam" id="PF05681"/>
    </source>
</evidence>
<dbReference type="AlphaFoldDB" id="A0A0A7GJ07"/>
<dbReference type="EMBL" id="CP009552">
    <property type="protein sequence ID" value="AIY90896.1"/>
    <property type="molecule type" value="Genomic_DNA"/>
</dbReference>
<dbReference type="GO" id="GO:0016829">
    <property type="term" value="F:lyase activity"/>
    <property type="evidence" value="ECO:0007669"/>
    <property type="project" value="UniProtKB-KW"/>
</dbReference>
<keyword evidence="6" id="KW-0456">Lyase</keyword>
<dbReference type="Pfam" id="PF05681">
    <property type="entry name" value="Fumerase"/>
    <property type="match status" value="1"/>
</dbReference>
<dbReference type="KEGG" id="gac:GACE_1870"/>
<organism evidence="8 9">
    <name type="scientific">Geoglobus acetivorans</name>
    <dbReference type="NCBI Taxonomy" id="565033"/>
    <lineage>
        <taxon>Archaea</taxon>
        <taxon>Methanobacteriati</taxon>
        <taxon>Methanobacteriota</taxon>
        <taxon>Archaeoglobi</taxon>
        <taxon>Archaeoglobales</taxon>
        <taxon>Archaeoglobaceae</taxon>
        <taxon>Geoglobus</taxon>
    </lineage>
</organism>
<protein>
    <submittedName>
        <fullName evidence="8">Fumarate hydratase, subunit alpha</fullName>
    </submittedName>
</protein>
<evidence type="ECO:0000256" key="4">
    <source>
        <dbReference type="ARBA" id="ARBA00023004"/>
    </source>
</evidence>
<dbReference type="InterPro" id="IPR004646">
    <property type="entry name" value="Fe-S_hydro-lyase_TtdA-typ_cat"/>
</dbReference>
<evidence type="ECO:0000256" key="2">
    <source>
        <dbReference type="ARBA" id="ARBA00022485"/>
    </source>
</evidence>
<feature type="domain" description="Fe-S hydro-lyase tartrate dehydratase alpha-type catalytic" evidence="7">
    <location>
        <begin position="9"/>
        <end position="270"/>
    </location>
</feature>
<dbReference type="NCBIfam" id="NF004885">
    <property type="entry name" value="PRK06246.1"/>
    <property type="match status" value="1"/>
</dbReference>
<evidence type="ECO:0000313" key="8">
    <source>
        <dbReference type="EMBL" id="AIY90896.1"/>
    </source>
</evidence>
<evidence type="ECO:0000256" key="5">
    <source>
        <dbReference type="ARBA" id="ARBA00023014"/>
    </source>
</evidence>
<keyword evidence="2" id="KW-0004">4Fe-4S</keyword>
<dbReference type="NCBIfam" id="TIGR00722">
    <property type="entry name" value="ttdA_fumA_fumB"/>
    <property type="match status" value="1"/>
</dbReference>
<dbReference type="eggNOG" id="arCOG04407">
    <property type="taxonomic scope" value="Archaea"/>
</dbReference>
<dbReference type="GO" id="GO:0051539">
    <property type="term" value="F:4 iron, 4 sulfur cluster binding"/>
    <property type="evidence" value="ECO:0007669"/>
    <property type="project" value="UniProtKB-KW"/>
</dbReference>
<dbReference type="STRING" id="565033.GACE_1870"/>
<evidence type="ECO:0000256" key="3">
    <source>
        <dbReference type="ARBA" id="ARBA00022723"/>
    </source>
</evidence>
<keyword evidence="5" id="KW-0411">Iron-sulfur</keyword>
<dbReference type="RefSeq" id="WP_048092907.1">
    <property type="nucleotide sequence ID" value="NZ_CP009552.1"/>
</dbReference>
<accession>A0A0A7GJ07</accession>
<evidence type="ECO:0000256" key="6">
    <source>
        <dbReference type="ARBA" id="ARBA00023239"/>
    </source>
</evidence>
<name>A0A0A7GJ07_GEOAI</name>
<dbReference type="GeneID" id="24798444"/>
<sequence>MVSFEEVAETVVELFRKAETELPEDVIQALKNAYEQEDNEVARNTIGAILRNIEAARGLKVPMCQDTGLPIIFAEVGRDLRLDFNLRDAIVEGVRRATKEVPLRPNAVHPLTRENPGTNIGPHVPLITMDVVEGDALKLTVLPKGAGSENVSALRMLLPSQVNNVERFIIEVVKNAGGKPCPPIIVGVGIGTTFDGAAKLAKKALLRNVTSMDEFERGLLEKINSLGIGPGGLGGKTTALAVLVETGYCHTASLPVAVNIQCWANRRASAMLR</sequence>
<dbReference type="PANTHER" id="PTHR30389">
    <property type="entry name" value="FUMARATE HYDRATASE-RELATED"/>
    <property type="match status" value="1"/>
</dbReference>
<evidence type="ECO:0000313" key="9">
    <source>
        <dbReference type="Proteomes" id="UP000030624"/>
    </source>
</evidence>
<dbReference type="GO" id="GO:0046872">
    <property type="term" value="F:metal ion binding"/>
    <property type="evidence" value="ECO:0007669"/>
    <property type="project" value="UniProtKB-KW"/>
</dbReference>
<reference evidence="8 9" key="1">
    <citation type="journal article" date="2015" name="Appl. Environ. Microbiol.">
        <title>The Geoglobus acetivorans genome: Fe(III) reduction, acetate utilization, autotrophic growth, and degradation of aromatic compounds in a hyperthermophilic archaeon.</title>
        <authorList>
            <person name="Mardanov A.V."/>
            <person name="Slododkina G.B."/>
            <person name="Slobodkin A.I."/>
            <person name="Beletsky A.V."/>
            <person name="Gavrilov S.N."/>
            <person name="Kublanov I.V."/>
            <person name="Bonch-Osmolovskaya E.A."/>
            <person name="Skryabin K.G."/>
            <person name="Ravin N.V."/>
        </authorList>
    </citation>
    <scope>NUCLEOTIDE SEQUENCE [LARGE SCALE GENOMIC DNA]</scope>
    <source>
        <strain evidence="8 9">SBH6</strain>
    </source>
</reference>
<dbReference type="HOGENOM" id="CLU_041245_0_0_2"/>
<keyword evidence="4" id="KW-0408">Iron</keyword>
<keyword evidence="3" id="KW-0479">Metal-binding</keyword>
<dbReference type="PANTHER" id="PTHR30389:SF17">
    <property type="entry name" value="L(+)-TARTRATE DEHYDRATASE SUBUNIT ALPHA-RELATED"/>
    <property type="match status" value="1"/>
</dbReference>